<protein>
    <submittedName>
        <fullName evidence="2">Uncharacterized protein</fullName>
    </submittedName>
</protein>
<reference evidence="3" key="1">
    <citation type="submission" date="2011-07" db="EMBL/GenBank/DDBJ databases">
        <authorList>
            <consortium name="Caenorhabditis brenneri Sequencing and Analysis Consortium"/>
            <person name="Wilson R.K."/>
        </authorList>
    </citation>
    <scope>NUCLEOTIDE SEQUENCE [LARGE SCALE GENOMIC DNA]</scope>
    <source>
        <strain evidence="3">PB2801</strain>
    </source>
</reference>
<feature type="chain" id="PRO_5003405684" evidence="1">
    <location>
        <begin position="21"/>
        <end position="171"/>
    </location>
</feature>
<proteinExistence type="predicted"/>
<evidence type="ECO:0000313" key="2">
    <source>
        <dbReference type="EMBL" id="EGT59589.1"/>
    </source>
</evidence>
<dbReference type="InterPro" id="IPR033379">
    <property type="entry name" value="Acid_Pase_AS"/>
</dbReference>
<dbReference type="GO" id="GO:0016791">
    <property type="term" value="F:phosphatase activity"/>
    <property type="evidence" value="ECO:0007669"/>
    <property type="project" value="UniProtKB-ARBA"/>
</dbReference>
<gene>
    <name evidence="2" type="ORF">CAEBREN_23904</name>
</gene>
<dbReference type="AlphaFoldDB" id="G0NFH9"/>
<sequence>MLGEIVWLLLIFSRPILIHGDGEDGFNLVYAQVLFRHGARAPTEQVTDPAYQKSFPRGLGEMTDMHWRSVNKNRCLSTASTVGAAMFDDHIRHLHVPVTTTCMREENLLNYDLRNCPRENELVRERCPDFNGEYTPWPEYEEFIANCLNYTHPIFAEYPFHTIEAHMNEVG</sequence>
<name>G0NFH9_CAEBE</name>
<dbReference type="InterPro" id="IPR029033">
    <property type="entry name" value="His_PPase_superfam"/>
</dbReference>
<keyword evidence="1" id="KW-0732">Signal</keyword>
<dbReference type="EMBL" id="GL379876">
    <property type="protein sequence ID" value="EGT59589.1"/>
    <property type="molecule type" value="Genomic_DNA"/>
</dbReference>
<feature type="signal peptide" evidence="1">
    <location>
        <begin position="1"/>
        <end position="20"/>
    </location>
</feature>
<dbReference type="SUPFAM" id="SSF53254">
    <property type="entry name" value="Phosphoglycerate mutase-like"/>
    <property type="match status" value="1"/>
</dbReference>
<accession>G0NFH9</accession>
<dbReference type="OrthoDB" id="10257284at2759"/>
<evidence type="ECO:0000313" key="3">
    <source>
        <dbReference type="Proteomes" id="UP000008068"/>
    </source>
</evidence>
<dbReference type="STRING" id="135651.G0NFH9"/>
<evidence type="ECO:0000256" key="1">
    <source>
        <dbReference type="SAM" id="SignalP"/>
    </source>
</evidence>
<dbReference type="HOGENOM" id="CLU_1564289_0_0_1"/>
<dbReference type="Proteomes" id="UP000008068">
    <property type="component" value="Unassembled WGS sequence"/>
</dbReference>
<dbReference type="eggNOG" id="KOG3720">
    <property type="taxonomic scope" value="Eukaryota"/>
</dbReference>
<keyword evidence="3" id="KW-1185">Reference proteome</keyword>
<dbReference type="Gene3D" id="3.40.50.1240">
    <property type="entry name" value="Phosphoglycerate mutase-like"/>
    <property type="match status" value="1"/>
</dbReference>
<dbReference type="PROSITE" id="PS00616">
    <property type="entry name" value="HIS_ACID_PHOSPHAT_1"/>
    <property type="match status" value="1"/>
</dbReference>
<dbReference type="InParanoid" id="G0NFH9"/>
<organism evidence="3">
    <name type="scientific">Caenorhabditis brenneri</name>
    <name type="common">Nematode worm</name>
    <dbReference type="NCBI Taxonomy" id="135651"/>
    <lineage>
        <taxon>Eukaryota</taxon>
        <taxon>Metazoa</taxon>
        <taxon>Ecdysozoa</taxon>
        <taxon>Nematoda</taxon>
        <taxon>Chromadorea</taxon>
        <taxon>Rhabditida</taxon>
        <taxon>Rhabditina</taxon>
        <taxon>Rhabditomorpha</taxon>
        <taxon>Rhabditoidea</taxon>
        <taxon>Rhabditidae</taxon>
        <taxon>Peloderinae</taxon>
        <taxon>Caenorhabditis</taxon>
    </lineage>
</organism>